<protein>
    <recommendedName>
        <fullName evidence="3">DNA helicase</fullName>
        <ecNumber evidence="3">3.6.4.12</ecNumber>
    </recommendedName>
</protein>
<evidence type="ECO:0000256" key="2">
    <source>
        <dbReference type="ARBA" id="ARBA00007913"/>
    </source>
</evidence>
<dbReference type="Gene3D" id="2.40.30.270">
    <property type="match status" value="1"/>
</dbReference>
<dbReference type="InterPro" id="IPR027417">
    <property type="entry name" value="P-loop_NTPase"/>
</dbReference>
<dbReference type="InterPro" id="IPR041679">
    <property type="entry name" value="DNA2/NAM7-like_C"/>
</dbReference>
<keyword evidence="5" id="KW-0547">Nucleotide-binding</keyword>
<feature type="domain" description="DNA2/NAM7 helicase helicase" evidence="10">
    <location>
        <begin position="181"/>
        <end position="402"/>
    </location>
</feature>
<gene>
    <name evidence="13" type="ORF">K4G66_01800</name>
</gene>
<dbReference type="SUPFAM" id="SSF52540">
    <property type="entry name" value="P-loop containing nucleoside triphosphate hydrolases"/>
    <property type="match status" value="1"/>
</dbReference>
<dbReference type="InterPro" id="IPR048761">
    <property type="entry name" value="SMUBP-2_HCS1_1B"/>
</dbReference>
<dbReference type="InterPro" id="IPR050534">
    <property type="entry name" value="Coronavir_polyprotein_1ab"/>
</dbReference>
<evidence type="ECO:0000259" key="11">
    <source>
        <dbReference type="Pfam" id="PF13087"/>
    </source>
</evidence>
<feature type="domain" description="DNA2/NAM7 helicase-like C-terminal" evidence="11">
    <location>
        <begin position="410"/>
        <end position="612"/>
    </location>
</feature>
<dbReference type="GO" id="GO:0005694">
    <property type="term" value="C:chromosome"/>
    <property type="evidence" value="ECO:0007669"/>
    <property type="project" value="UniProtKB-ARBA"/>
</dbReference>
<feature type="domain" description="Helicase SMUBP-2/HCS1 1B" evidence="12">
    <location>
        <begin position="9"/>
        <end position="116"/>
    </location>
</feature>
<dbReference type="Pfam" id="PF13087">
    <property type="entry name" value="AAA_12"/>
    <property type="match status" value="1"/>
</dbReference>
<name>A0AA49GN87_9BACT</name>
<dbReference type="CDD" id="cd18808">
    <property type="entry name" value="SF1_C_Upf1"/>
    <property type="match status" value="1"/>
</dbReference>
<keyword evidence="7" id="KW-0347">Helicase</keyword>
<keyword evidence="4" id="KW-0963">Cytoplasm</keyword>
<evidence type="ECO:0000256" key="9">
    <source>
        <dbReference type="SAM" id="Coils"/>
    </source>
</evidence>
<dbReference type="FunFam" id="3.40.50.300:FF:000326">
    <property type="entry name" value="P-loop containing nucleoside triphosphate hydrolase"/>
    <property type="match status" value="1"/>
</dbReference>
<evidence type="ECO:0000256" key="5">
    <source>
        <dbReference type="ARBA" id="ARBA00022741"/>
    </source>
</evidence>
<dbReference type="GO" id="GO:0043139">
    <property type="term" value="F:5'-3' DNA helicase activity"/>
    <property type="evidence" value="ECO:0007669"/>
    <property type="project" value="TreeGrafter"/>
</dbReference>
<evidence type="ECO:0000256" key="4">
    <source>
        <dbReference type="ARBA" id="ARBA00022490"/>
    </source>
</evidence>
<dbReference type="GO" id="GO:0005524">
    <property type="term" value="F:ATP binding"/>
    <property type="evidence" value="ECO:0007669"/>
    <property type="project" value="UniProtKB-KW"/>
</dbReference>
<evidence type="ECO:0000256" key="7">
    <source>
        <dbReference type="ARBA" id="ARBA00022806"/>
    </source>
</evidence>
<dbReference type="Gene3D" id="3.40.50.300">
    <property type="entry name" value="P-loop containing nucleotide triphosphate hydrolases"/>
    <property type="match status" value="2"/>
</dbReference>
<evidence type="ECO:0000259" key="12">
    <source>
        <dbReference type="Pfam" id="PF21138"/>
    </source>
</evidence>
<evidence type="ECO:0000256" key="8">
    <source>
        <dbReference type="ARBA" id="ARBA00022840"/>
    </source>
</evidence>
<dbReference type="AlphaFoldDB" id="A0AA49GN87"/>
<keyword evidence="8" id="KW-0067">ATP-binding</keyword>
<dbReference type="InterPro" id="IPR041677">
    <property type="entry name" value="DNA2/NAM7_AAA_11"/>
</dbReference>
<dbReference type="GO" id="GO:0016787">
    <property type="term" value="F:hydrolase activity"/>
    <property type="evidence" value="ECO:0007669"/>
    <property type="project" value="UniProtKB-KW"/>
</dbReference>
<evidence type="ECO:0000313" key="13">
    <source>
        <dbReference type="EMBL" id="WKN37442.1"/>
    </source>
</evidence>
<dbReference type="GO" id="GO:0005737">
    <property type="term" value="C:cytoplasm"/>
    <property type="evidence" value="ECO:0007669"/>
    <property type="project" value="UniProtKB-SubCell"/>
</dbReference>
<dbReference type="Pfam" id="PF21138">
    <property type="entry name" value="SMUBP-2_HCS1_1B"/>
    <property type="match status" value="1"/>
</dbReference>
<evidence type="ECO:0000256" key="6">
    <source>
        <dbReference type="ARBA" id="ARBA00022801"/>
    </source>
</evidence>
<dbReference type="EMBL" id="CP120682">
    <property type="protein sequence ID" value="WKN37442.1"/>
    <property type="molecule type" value="Genomic_DNA"/>
</dbReference>
<sequence length="644" mass="72932">MSNSKEELQQQIRLLRLEKEADLEYYRQKVLLASLEDRRKDGVCWYPVTLDSQRYSLGEKLIIRVSRTADANRPHVFQSGKIVSLFCNTHQDKPSASGVVNDVRRNTMTITLNAQELPDWINDGNLGIDLLFDEMAYREMEKALKKVIDAKDPRLLDLRSVLLGEQPATFTKDTLGGYVEHLNESQNKALQRIRQAQDVAVVHGPPGTGKTTTLVQAIYQTVQVEHQVMVCAPSNAAVDLLTEKLSEQDLNVVRLGHPARVTDSNLSKTIDAQIAAHGYYKDLKSLRHRSEEMRSLGLKYKRKFGQAERQQRKRLLSEASQLREEAEQLEHYIVADILSKAQIIACTLVGASNSLVKGFRCHTVFIDEAAQALEAASWIPILKAQRVVFAGDHFQLPPTIKSYEAARQGLNTTLFEKCIERQARLGSPVDALLQMQYRMHEQIMQFSSQYFYDGKLIAADSVREATLADDQSPLTLIDTAGCGFTEKTDPETLSTYNEEEAHLLLKHLNELVESLTPDYFLDNQLDIGIITPYKAQVKLLTEHYESYEYLQAIQSLITIDTVDAFQGREREVIYISLVRSNAKGEIGFLSDIRRTNVAMTRAKKKLVMFGDSATLGNHPFYGQLLDYVQEIGAYRSAFEFIYEP</sequence>
<dbReference type="EC" id="3.6.4.12" evidence="3"/>
<keyword evidence="6" id="KW-0378">Hydrolase</keyword>
<reference evidence="13" key="1">
    <citation type="journal article" date="2023" name="Comput. Struct. Biotechnol. J.">
        <title>Discovery of a novel marine Bacteroidetes with a rich repertoire of carbohydrate-active enzymes.</title>
        <authorList>
            <person name="Chen B."/>
            <person name="Liu G."/>
            <person name="Chen Q."/>
            <person name="Wang H."/>
            <person name="Liu L."/>
            <person name="Tang K."/>
        </authorList>
    </citation>
    <scope>NUCLEOTIDE SEQUENCE</scope>
    <source>
        <strain evidence="13">TK19036</strain>
    </source>
</reference>
<comment type="subcellular location">
    <subcellularLocation>
        <location evidence="1">Cytoplasm</location>
    </subcellularLocation>
</comment>
<comment type="similarity">
    <text evidence="2">Belongs to the DNA2/NAM7 helicase family.</text>
</comment>
<evidence type="ECO:0000256" key="3">
    <source>
        <dbReference type="ARBA" id="ARBA00012551"/>
    </source>
</evidence>
<reference evidence="13" key="2">
    <citation type="journal article" date="2024" name="Antonie Van Leeuwenhoek">
        <title>Roseihalotalea indica gen. nov., sp. nov., a halophilic Bacteroidetes from mesopelagic Southwest Indian Ocean with higher carbohydrate metabolic potential.</title>
        <authorList>
            <person name="Chen B."/>
            <person name="Zhang M."/>
            <person name="Lin D."/>
            <person name="Ye J."/>
            <person name="Tang K."/>
        </authorList>
    </citation>
    <scope>NUCLEOTIDE SEQUENCE</scope>
    <source>
        <strain evidence="13">TK19036</strain>
    </source>
</reference>
<organism evidence="13">
    <name type="scientific">Roseihalotalea indica</name>
    <dbReference type="NCBI Taxonomy" id="2867963"/>
    <lineage>
        <taxon>Bacteria</taxon>
        <taxon>Pseudomonadati</taxon>
        <taxon>Bacteroidota</taxon>
        <taxon>Cytophagia</taxon>
        <taxon>Cytophagales</taxon>
        <taxon>Catalimonadaceae</taxon>
        <taxon>Roseihalotalea</taxon>
    </lineage>
</organism>
<dbReference type="GO" id="GO:0003723">
    <property type="term" value="F:RNA binding"/>
    <property type="evidence" value="ECO:0007669"/>
    <property type="project" value="InterPro"/>
</dbReference>
<dbReference type="Pfam" id="PF13086">
    <property type="entry name" value="AAA_11"/>
    <property type="match status" value="1"/>
</dbReference>
<accession>A0AA49GN87</accession>
<feature type="coiled-coil region" evidence="9">
    <location>
        <begin position="305"/>
        <end position="332"/>
    </location>
</feature>
<proteinExistence type="inferred from homology"/>
<evidence type="ECO:0000259" key="10">
    <source>
        <dbReference type="Pfam" id="PF13086"/>
    </source>
</evidence>
<keyword evidence="9" id="KW-0175">Coiled coil</keyword>
<dbReference type="PANTHER" id="PTHR43788:SF8">
    <property type="entry name" value="DNA-BINDING PROTEIN SMUBP-2"/>
    <property type="match status" value="1"/>
</dbReference>
<evidence type="ECO:0000256" key="1">
    <source>
        <dbReference type="ARBA" id="ARBA00004496"/>
    </source>
</evidence>
<dbReference type="InterPro" id="IPR047187">
    <property type="entry name" value="SF1_C_Upf1"/>
</dbReference>
<dbReference type="PANTHER" id="PTHR43788">
    <property type="entry name" value="DNA2/NAM7 HELICASE FAMILY MEMBER"/>
    <property type="match status" value="1"/>
</dbReference>